<reference evidence="4" key="1">
    <citation type="submission" date="2012-05" db="EMBL/GenBank/DDBJ databases">
        <title>Whole Genome Assembly of Lutzomyia longipalpis.</title>
        <authorList>
            <person name="Richards S."/>
            <person name="Qu C."/>
            <person name="Dillon R."/>
            <person name="Worley K."/>
            <person name="Scherer S."/>
            <person name="Batterton M."/>
            <person name="Taylor A."/>
            <person name="Hawes A."/>
            <person name="Hernandez B."/>
            <person name="Kovar C."/>
            <person name="Mandapat C."/>
            <person name="Pham C."/>
            <person name="Qu C."/>
            <person name="Jing C."/>
            <person name="Bess C."/>
            <person name="Bandaranaike D."/>
            <person name="Ngo D."/>
            <person name="Ongeri F."/>
            <person name="Arias F."/>
            <person name="Lara F."/>
            <person name="Weissenberger G."/>
            <person name="Kamau G."/>
            <person name="Han H."/>
            <person name="Shen H."/>
            <person name="Dinh H."/>
            <person name="Khalil I."/>
            <person name="Jones J."/>
            <person name="Shafer J."/>
            <person name="Jayaseelan J."/>
            <person name="Quiroz J."/>
            <person name="Blankenburg K."/>
            <person name="Nguyen L."/>
            <person name="Jackson L."/>
            <person name="Francisco L."/>
            <person name="Tang L.-Y."/>
            <person name="Pu L.-L."/>
            <person name="Perales L."/>
            <person name="Lorensuhewa L."/>
            <person name="Munidasa M."/>
            <person name="Coyle M."/>
            <person name="Taylor M."/>
            <person name="Puazo M."/>
            <person name="Firestine M."/>
            <person name="Scheel M."/>
            <person name="Javaid M."/>
            <person name="Wang M."/>
            <person name="Li M."/>
            <person name="Tabassum N."/>
            <person name="Saada N."/>
            <person name="Osuji N."/>
            <person name="Aqrawi P."/>
            <person name="Fu Q."/>
            <person name="Thornton R."/>
            <person name="Raj R."/>
            <person name="Goodspeed R."/>
            <person name="Mata R."/>
            <person name="Najjar R."/>
            <person name="Gubbala S."/>
            <person name="Lee S."/>
            <person name="Denson S."/>
            <person name="Patil S."/>
            <person name="Macmil S."/>
            <person name="Qi S."/>
            <person name="Matskevitch T."/>
            <person name="Palculict T."/>
            <person name="Mathew T."/>
            <person name="Vee V."/>
            <person name="Velamala V."/>
            <person name="Korchina V."/>
            <person name="Cai W."/>
            <person name="Liu W."/>
            <person name="Dai W."/>
            <person name="Zou X."/>
            <person name="Zhu Y."/>
            <person name="Zhang Y."/>
            <person name="Wu Y.-Q."/>
            <person name="Xin Y."/>
            <person name="Nazarath L."/>
            <person name="Kovar C."/>
            <person name="Han Y."/>
            <person name="Muzny D."/>
            <person name="Gibbs R."/>
        </authorList>
    </citation>
    <scope>NUCLEOTIDE SEQUENCE [LARGE SCALE GENOMIC DNA]</scope>
    <source>
        <strain evidence="4">Jacobina</strain>
    </source>
</reference>
<dbReference type="Proteomes" id="UP000092461">
    <property type="component" value="Unassembled WGS sequence"/>
</dbReference>
<keyword evidence="4" id="KW-1185">Reference proteome</keyword>
<keyword evidence="1" id="KW-0732">Signal</keyword>
<sequence>MKFSCPVFVAIFLLCGFYRVEGSSQCEEDLKEEAEAFFKDCNEAKANPGEYENLTKEEMFEELKEYGVADTDMETVYKLVEECWNELTTTDCKRFLDEAECFKKKNICKYFPDEICTESKGSASDYPNLTEEEMLEVLEEYGVAEGTRETVFNFMKDCWNEVTTTDCKAFLERHECYKRKNICMYFPQNK</sequence>
<dbReference type="EMBL" id="GITU01002027">
    <property type="protein sequence ID" value="MBC1170730.1"/>
    <property type="molecule type" value="Transcribed_RNA"/>
</dbReference>
<organism evidence="3 4">
    <name type="scientific">Lutzomyia longipalpis</name>
    <name type="common">Sand fly</name>
    <dbReference type="NCBI Taxonomy" id="7200"/>
    <lineage>
        <taxon>Eukaryota</taxon>
        <taxon>Metazoa</taxon>
        <taxon>Ecdysozoa</taxon>
        <taxon>Arthropoda</taxon>
        <taxon>Hexapoda</taxon>
        <taxon>Insecta</taxon>
        <taxon>Pterygota</taxon>
        <taxon>Neoptera</taxon>
        <taxon>Endopterygota</taxon>
        <taxon>Diptera</taxon>
        <taxon>Nematocera</taxon>
        <taxon>Psychodoidea</taxon>
        <taxon>Psychodidae</taxon>
        <taxon>Lutzomyia</taxon>
        <taxon>Lutzomyia</taxon>
    </lineage>
</organism>
<dbReference type="VEuPathDB" id="VectorBase:LLOJ005853"/>
<evidence type="ECO:0000313" key="2">
    <source>
        <dbReference type="EMBL" id="MBC1170730.1"/>
    </source>
</evidence>
<evidence type="ECO:0000313" key="3">
    <source>
        <dbReference type="EnsemblMetazoa" id="LLOJ005853-PA"/>
    </source>
</evidence>
<dbReference type="EnsemblMetazoa" id="LLOJ005853-RA">
    <property type="protein sequence ID" value="LLOJ005853-PA"/>
    <property type="gene ID" value="LLOJ005853"/>
</dbReference>
<evidence type="ECO:0000256" key="1">
    <source>
        <dbReference type="SAM" id="SignalP"/>
    </source>
</evidence>
<dbReference type="AlphaFoldDB" id="A0A1B0CMG5"/>
<accession>A0A1B0CMG5</accession>
<dbReference type="EMBL" id="AJWK01018688">
    <property type="status" value="NOT_ANNOTATED_CDS"/>
    <property type="molecule type" value="Genomic_DNA"/>
</dbReference>
<protein>
    <submittedName>
        <fullName evidence="2">Putative conserved secreted protein</fullName>
    </submittedName>
</protein>
<proteinExistence type="predicted"/>
<dbReference type="VEuPathDB" id="VectorBase:LLONM1_006576"/>
<feature type="chain" id="PRO_5044555449" evidence="1">
    <location>
        <begin position="23"/>
        <end position="190"/>
    </location>
</feature>
<reference evidence="2" key="2">
    <citation type="journal article" date="2020" name="BMC">
        <title>Leishmania infection induces a limited differential gene expression in the sand fly midgut.</title>
        <authorList>
            <person name="Coutinho-Abreu I.V."/>
            <person name="Serafim T.D."/>
            <person name="Meneses C."/>
            <person name="Kamhawi S."/>
            <person name="Oliveira F."/>
            <person name="Valenzuela J.G."/>
        </authorList>
    </citation>
    <scope>NUCLEOTIDE SEQUENCE</scope>
    <source>
        <strain evidence="2">Jacobina</strain>
        <tissue evidence="2">Midgut</tissue>
    </source>
</reference>
<feature type="signal peptide" evidence="1">
    <location>
        <begin position="1"/>
        <end position="22"/>
    </location>
</feature>
<reference evidence="3" key="3">
    <citation type="submission" date="2020-05" db="UniProtKB">
        <authorList>
            <consortium name="EnsemblMetazoa"/>
        </authorList>
    </citation>
    <scope>IDENTIFICATION</scope>
    <source>
        <strain evidence="3">Jacobina</strain>
    </source>
</reference>
<evidence type="ECO:0000313" key="4">
    <source>
        <dbReference type="Proteomes" id="UP000092461"/>
    </source>
</evidence>
<name>A0A1B0CMG5_LUTLO</name>